<evidence type="ECO:0000256" key="1">
    <source>
        <dbReference type="ARBA" id="ARBA00022603"/>
    </source>
</evidence>
<protein>
    <submittedName>
        <fullName evidence="7">SET domain containing 4</fullName>
    </submittedName>
</protein>
<dbReference type="Pfam" id="PF09273">
    <property type="entry name" value="Rubis-subs-bind"/>
    <property type="match status" value="1"/>
</dbReference>
<dbReference type="InterPro" id="IPR046341">
    <property type="entry name" value="SET_dom_sf"/>
</dbReference>
<name>A0A8D3C1E6_SCOMX</name>
<dbReference type="SUPFAM" id="SSF82199">
    <property type="entry name" value="SET domain"/>
    <property type="match status" value="1"/>
</dbReference>
<dbReference type="Proteomes" id="UP000694558">
    <property type="component" value="Chromosome 15"/>
</dbReference>
<reference evidence="7" key="1">
    <citation type="submission" date="2023-05" db="EMBL/GenBank/DDBJ databases">
        <title>High-quality long-read genome of Scophthalmus maximus.</title>
        <authorList>
            <person name="Lien S."/>
            <person name="Martinez P."/>
        </authorList>
    </citation>
    <scope>NUCLEOTIDE SEQUENCE [LARGE SCALE GENOMIC DNA]</scope>
</reference>
<sequence length="555" mass="62360">ELALDALRRGAGAAAGLLLLLLRLRLLAELGARRDKAPKHRHHGAVGSGGSAAVEQQQQQQQQLASRREEVFKPLLVAAASSAQHVSNKHGGVSTCSLSNHPHRITITTRSATSPWLEETRRRVSLGHQLQYVRLRKFLHQRGFTSSLLQPALFTDTGRGLQTLKTIKPCQLIISLPESCLLTTATVLSSYLGQYIKSWKCRLSPLLALCVFLVCERHRGEASDWFPYIDALPTTYTCPAYFADGVLAVLPAGVRRRASEQRRAVRELHSSSRDFFGSLQPVLSQPVEEVFTYEALRWAWCSVNTRSVFMSHPSNNFLSGQDHYALAPFLDLLNHRPDVQVKASFNDATRCYEIRSVSGTVRYQQAFINYGSHDNQRLLLEYGFVAPGNPHSVVYVDADLLCDVLRGDRSLDQKRKFLKENNFVHNLTVSSDGPSWRLMTALRLLSMPQTLYRQWKAVLLGQAVCEEREEWSVHTAETLCQRLLQDTNAALEKISDLLRQCDPAVREQLDVVQSLRQEERCILGRCLEALRGTVRQPDEALPCQPDDNDDDDAVS</sequence>
<feature type="region of interest" description="Disordered" evidence="4">
    <location>
        <begin position="34"/>
        <end position="65"/>
    </location>
</feature>
<gene>
    <name evidence="7" type="primary">setd4</name>
</gene>
<dbReference type="GeneTree" id="ENSGT00940000153577"/>
<evidence type="ECO:0000256" key="5">
    <source>
        <dbReference type="SAM" id="SignalP"/>
    </source>
</evidence>
<dbReference type="FunFam" id="3.90.1410.10:FF:000002">
    <property type="entry name" value="SET domain-containing protein 4 isoform X1"/>
    <property type="match status" value="1"/>
</dbReference>
<feature type="domain" description="Rubisco LSMT substrate-binding" evidence="6">
    <location>
        <begin position="408"/>
        <end position="523"/>
    </location>
</feature>
<dbReference type="InterPro" id="IPR050600">
    <property type="entry name" value="SETD3_SETD6_MTase"/>
</dbReference>
<proteinExistence type="predicted"/>
<keyword evidence="3" id="KW-0949">S-adenosyl-L-methionine</keyword>
<dbReference type="InterPro" id="IPR036464">
    <property type="entry name" value="Rubisco_LSMT_subst-bd_sf"/>
</dbReference>
<keyword evidence="1" id="KW-0489">Methyltransferase</keyword>
<evidence type="ECO:0000313" key="7">
    <source>
        <dbReference type="Ensembl" id="ENSSMAP00000041104.1"/>
    </source>
</evidence>
<dbReference type="Ensembl" id="ENSSMAT00000073864.1">
    <property type="protein sequence ID" value="ENSSMAP00000041104.1"/>
    <property type="gene ID" value="ENSSMAG00000001111.2"/>
</dbReference>
<accession>A0A8D3C1E6</accession>
<evidence type="ECO:0000313" key="8">
    <source>
        <dbReference type="Proteomes" id="UP000694558"/>
    </source>
</evidence>
<evidence type="ECO:0000256" key="3">
    <source>
        <dbReference type="ARBA" id="ARBA00022691"/>
    </source>
</evidence>
<keyword evidence="2" id="KW-0808">Transferase</keyword>
<dbReference type="Gene3D" id="3.90.1420.10">
    <property type="entry name" value="Rubisco LSMT, substrate-binding domain"/>
    <property type="match status" value="1"/>
</dbReference>
<dbReference type="GO" id="GO:0032259">
    <property type="term" value="P:methylation"/>
    <property type="evidence" value="ECO:0007669"/>
    <property type="project" value="UniProtKB-KW"/>
</dbReference>
<dbReference type="CDD" id="cd19177">
    <property type="entry name" value="SET_SETD4"/>
    <property type="match status" value="1"/>
</dbReference>
<feature type="chain" id="PRO_5034110691" evidence="5">
    <location>
        <begin position="29"/>
        <end position="555"/>
    </location>
</feature>
<evidence type="ECO:0000256" key="2">
    <source>
        <dbReference type="ARBA" id="ARBA00022679"/>
    </source>
</evidence>
<feature type="compositionally biased region" description="Low complexity" evidence="4">
    <location>
        <begin position="51"/>
        <end position="63"/>
    </location>
</feature>
<dbReference type="AlphaFoldDB" id="A0A8D3C1E6"/>
<dbReference type="PANTHER" id="PTHR13271">
    <property type="entry name" value="UNCHARACTERIZED PUTATIVE METHYLTRANSFERASE"/>
    <property type="match status" value="1"/>
</dbReference>
<dbReference type="PANTHER" id="PTHR13271:SF151">
    <property type="entry name" value="SET DOMAIN-CONTAINING PROTEIN 4"/>
    <property type="match status" value="1"/>
</dbReference>
<dbReference type="InterPro" id="IPR044429">
    <property type="entry name" value="SETD4_SET"/>
</dbReference>
<dbReference type="InterPro" id="IPR015353">
    <property type="entry name" value="Rubisco_LSMT_subst-bd"/>
</dbReference>
<dbReference type="Gene3D" id="3.90.1410.10">
    <property type="entry name" value="set domain protein methyltransferase, domain 1"/>
    <property type="match status" value="1"/>
</dbReference>
<dbReference type="GO" id="GO:0016279">
    <property type="term" value="F:protein-lysine N-methyltransferase activity"/>
    <property type="evidence" value="ECO:0007669"/>
    <property type="project" value="InterPro"/>
</dbReference>
<keyword evidence="5" id="KW-0732">Signal</keyword>
<evidence type="ECO:0000256" key="4">
    <source>
        <dbReference type="SAM" id="MobiDB-lite"/>
    </source>
</evidence>
<organism evidence="7 8">
    <name type="scientific">Scophthalmus maximus</name>
    <name type="common">Turbot</name>
    <name type="synonym">Psetta maxima</name>
    <dbReference type="NCBI Taxonomy" id="52904"/>
    <lineage>
        <taxon>Eukaryota</taxon>
        <taxon>Metazoa</taxon>
        <taxon>Chordata</taxon>
        <taxon>Craniata</taxon>
        <taxon>Vertebrata</taxon>
        <taxon>Euteleostomi</taxon>
        <taxon>Actinopterygii</taxon>
        <taxon>Neopterygii</taxon>
        <taxon>Teleostei</taxon>
        <taxon>Neoteleostei</taxon>
        <taxon>Acanthomorphata</taxon>
        <taxon>Carangaria</taxon>
        <taxon>Pleuronectiformes</taxon>
        <taxon>Pleuronectoidei</taxon>
        <taxon>Scophthalmidae</taxon>
        <taxon>Scophthalmus</taxon>
    </lineage>
</organism>
<reference evidence="7" key="2">
    <citation type="submission" date="2025-08" db="UniProtKB">
        <authorList>
            <consortium name="Ensembl"/>
        </authorList>
    </citation>
    <scope>IDENTIFICATION</scope>
</reference>
<evidence type="ECO:0000259" key="6">
    <source>
        <dbReference type="Pfam" id="PF09273"/>
    </source>
</evidence>
<feature type="signal peptide" evidence="5">
    <location>
        <begin position="1"/>
        <end position="28"/>
    </location>
</feature>